<evidence type="ECO:0000256" key="9">
    <source>
        <dbReference type="PROSITE-ProRule" id="PRU00042"/>
    </source>
</evidence>
<proteinExistence type="predicted"/>
<evidence type="ECO:0000256" key="2">
    <source>
        <dbReference type="ARBA" id="ARBA00022723"/>
    </source>
</evidence>
<dbReference type="PANTHER" id="PTHR23235">
    <property type="entry name" value="KRUEPPEL-LIKE TRANSCRIPTION FACTOR"/>
    <property type="match status" value="1"/>
</dbReference>
<evidence type="ECO:0000313" key="13">
    <source>
        <dbReference type="Proteomes" id="UP001295684"/>
    </source>
</evidence>
<evidence type="ECO:0000256" key="10">
    <source>
        <dbReference type="SAM" id="MobiDB-lite"/>
    </source>
</evidence>
<dbReference type="Pfam" id="PF00096">
    <property type="entry name" value="zf-C2H2"/>
    <property type="match status" value="2"/>
</dbReference>
<dbReference type="PANTHER" id="PTHR23235:SF142">
    <property type="entry name" value="ZINC FINGER PROTEIN 384"/>
    <property type="match status" value="1"/>
</dbReference>
<keyword evidence="3" id="KW-0677">Repeat</keyword>
<dbReference type="InterPro" id="IPR036236">
    <property type="entry name" value="Znf_C2H2_sf"/>
</dbReference>
<feature type="domain" description="C2H2-type" evidence="11">
    <location>
        <begin position="131"/>
        <end position="160"/>
    </location>
</feature>
<evidence type="ECO:0000259" key="11">
    <source>
        <dbReference type="PROSITE" id="PS50157"/>
    </source>
</evidence>
<keyword evidence="7" id="KW-0804">Transcription</keyword>
<dbReference type="AlphaFoldDB" id="A0AAD1Y636"/>
<dbReference type="Proteomes" id="UP001295684">
    <property type="component" value="Unassembled WGS sequence"/>
</dbReference>
<evidence type="ECO:0000313" key="12">
    <source>
        <dbReference type="EMBL" id="CAI2385030.1"/>
    </source>
</evidence>
<evidence type="ECO:0000256" key="1">
    <source>
        <dbReference type="ARBA" id="ARBA00004123"/>
    </source>
</evidence>
<comment type="subcellular location">
    <subcellularLocation>
        <location evidence="1">Nucleus</location>
    </subcellularLocation>
</comment>
<dbReference type="InterPro" id="IPR013087">
    <property type="entry name" value="Znf_C2H2_type"/>
</dbReference>
<keyword evidence="2" id="KW-0479">Metal-binding</keyword>
<evidence type="ECO:0000256" key="7">
    <source>
        <dbReference type="ARBA" id="ARBA00023163"/>
    </source>
</evidence>
<keyword evidence="8" id="KW-0539">Nucleus</keyword>
<dbReference type="EMBL" id="CAMPGE010027396">
    <property type="protein sequence ID" value="CAI2385030.1"/>
    <property type="molecule type" value="Genomic_DNA"/>
</dbReference>
<evidence type="ECO:0000256" key="4">
    <source>
        <dbReference type="ARBA" id="ARBA00022771"/>
    </source>
</evidence>
<keyword evidence="6" id="KW-0805">Transcription regulation</keyword>
<dbReference type="FunFam" id="3.30.160.60:FF:000100">
    <property type="entry name" value="Zinc finger 45-like"/>
    <property type="match status" value="1"/>
</dbReference>
<feature type="region of interest" description="Disordered" evidence="10">
    <location>
        <begin position="51"/>
        <end position="76"/>
    </location>
</feature>
<feature type="compositionally biased region" description="Basic and acidic residues" evidence="10">
    <location>
        <begin position="66"/>
        <end position="76"/>
    </location>
</feature>
<sequence>MLLNNLNTLVMAQVATNYCCHEILGPHEQSGIIAAPTISLISVRDKLKRSKASQSKASETQSDSEEQNKDTSKQVDSIEVHYKNYKQVKAICSQQDPDISKAQIYENLLKPFKYEQKIVTTPVTNRETTLYICKYGHCRKAYTKVWNMIDHVRMHEGIKPYKCEHCQKAFTQKGNLKKHMRQHEFETVDDRRRFECEICHKKYTQKYNLKAHMDAHR</sequence>
<dbReference type="SMART" id="SM00355">
    <property type="entry name" value="ZnF_C2H2"/>
    <property type="match status" value="3"/>
</dbReference>
<keyword evidence="5" id="KW-0862">Zinc</keyword>
<evidence type="ECO:0000256" key="5">
    <source>
        <dbReference type="ARBA" id="ARBA00022833"/>
    </source>
</evidence>
<keyword evidence="4 9" id="KW-0863">Zinc-finger</keyword>
<organism evidence="12 13">
    <name type="scientific">Euplotes crassus</name>
    <dbReference type="NCBI Taxonomy" id="5936"/>
    <lineage>
        <taxon>Eukaryota</taxon>
        <taxon>Sar</taxon>
        <taxon>Alveolata</taxon>
        <taxon>Ciliophora</taxon>
        <taxon>Intramacronucleata</taxon>
        <taxon>Spirotrichea</taxon>
        <taxon>Hypotrichia</taxon>
        <taxon>Euplotida</taxon>
        <taxon>Euplotidae</taxon>
        <taxon>Moneuplotes</taxon>
    </lineage>
</organism>
<dbReference type="GO" id="GO:0000981">
    <property type="term" value="F:DNA-binding transcription factor activity, RNA polymerase II-specific"/>
    <property type="evidence" value="ECO:0007669"/>
    <property type="project" value="TreeGrafter"/>
</dbReference>
<dbReference type="GO" id="GO:0000978">
    <property type="term" value="F:RNA polymerase II cis-regulatory region sequence-specific DNA binding"/>
    <property type="evidence" value="ECO:0007669"/>
    <property type="project" value="TreeGrafter"/>
</dbReference>
<name>A0AAD1Y636_EUPCR</name>
<feature type="domain" description="C2H2-type" evidence="11">
    <location>
        <begin position="161"/>
        <end position="188"/>
    </location>
</feature>
<dbReference type="FunFam" id="3.30.160.60:FF:000130">
    <property type="entry name" value="Spalt-like transcription factor 4"/>
    <property type="match status" value="1"/>
</dbReference>
<comment type="caution">
    <text evidence="12">The sequence shown here is derived from an EMBL/GenBank/DDBJ whole genome shotgun (WGS) entry which is preliminary data.</text>
</comment>
<accession>A0AAD1Y636</accession>
<dbReference type="SUPFAM" id="SSF57667">
    <property type="entry name" value="beta-beta-alpha zinc fingers"/>
    <property type="match status" value="2"/>
</dbReference>
<evidence type="ECO:0000256" key="3">
    <source>
        <dbReference type="ARBA" id="ARBA00022737"/>
    </source>
</evidence>
<gene>
    <name evidence="12" type="ORF">ECRASSUSDP1_LOCUS26572</name>
</gene>
<dbReference type="PROSITE" id="PS00028">
    <property type="entry name" value="ZINC_FINGER_C2H2_1"/>
    <property type="match status" value="3"/>
</dbReference>
<dbReference type="Gene3D" id="3.30.160.60">
    <property type="entry name" value="Classic Zinc Finger"/>
    <property type="match status" value="2"/>
</dbReference>
<reference evidence="12" key="1">
    <citation type="submission" date="2023-07" db="EMBL/GenBank/DDBJ databases">
        <authorList>
            <consortium name="AG Swart"/>
            <person name="Singh M."/>
            <person name="Singh A."/>
            <person name="Seah K."/>
            <person name="Emmerich C."/>
        </authorList>
    </citation>
    <scope>NUCLEOTIDE SEQUENCE</scope>
    <source>
        <strain evidence="12">DP1</strain>
    </source>
</reference>
<protein>
    <recommendedName>
        <fullName evidence="11">C2H2-type domain-containing protein</fullName>
    </recommendedName>
</protein>
<feature type="compositionally biased region" description="Polar residues" evidence="10">
    <location>
        <begin position="52"/>
        <end position="61"/>
    </location>
</feature>
<dbReference type="GO" id="GO:0008270">
    <property type="term" value="F:zinc ion binding"/>
    <property type="evidence" value="ECO:0007669"/>
    <property type="project" value="UniProtKB-KW"/>
</dbReference>
<feature type="domain" description="C2H2-type" evidence="11">
    <location>
        <begin position="194"/>
        <end position="217"/>
    </location>
</feature>
<dbReference type="PROSITE" id="PS50157">
    <property type="entry name" value="ZINC_FINGER_C2H2_2"/>
    <property type="match status" value="3"/>
</dbReference>
<evidence type="ECO:0000256" key="8">
    <source>
        <dbReference type="ARBA" id="ARBA00023242"/>
    </source>
</evidence>
<dbReference type="GO" id="GO:0005634">
    <property type="term" value="C:nucleus"/>
    <property type="evidence" value="ECO:0007669"/>
    <property type="project" value="UniProtKB-SubCell"/>
</dbReference>
<evidence type="ECO:0000256" key="6">
    <source>
        <dbReference type="ARBA" id="ARBA00023015"/>
    </source>
</evidence>
<keyword evidence="13" id="KW-1185">Reference proteome</keyword>